<feature type="compositionally biased region" description="Polar residues" evidence="1">
    <location>
        <begin position="1"/>
        <end position="15"/>
    </location>
</feature>
<dbReference type="AlphaFoldDB" id="A0A0F9R0L5"/>
<proteinExistence type="predicted"/>
<accession>A0A0F9R0L5</accession>
<reference evidence="2" key="1">
    <citation type="journal article" date="2015" name="Nature">
        <title>Complex archaea that bridge the gap between prokaryotes and eukaryotes.</title>
        <authorList>
            <person name="Spang A."/>
            <person name="Saw J.H."/>
            <person name="Jorgensen S.L."/>
            <person name="Zaremba-Niedzwiedzka K."/>
            <person name="Martijn J."/>
            <person name="Lind A.E."/>
            <person name="van Eijk R."/>
            <person name="Schleper C."/>
            <person name="Guy L."/>
            <person name="Ettema T.J."/>
        </authorList>
    </citation>
    <scope>NUCLEOTIDE SEQUENCE</scope>
</reference>
<feature type="region of interest" description="Disordered" evidence="1">
    <location>
        <begin position="1"/>
        <end position="22"/>
    </location>
</feature>
<dbReference type="EMBL" id="LAZR01003390">
    <property type="protein sequence ID" value="KKN18851.1"/>
    <property type="molecule type" value="Genomic_DNA"/>
</dbReference>
<name>A0A0F9R0L5_9ZZZZ</name>
<gene>
    <name evidence="2" type="ORF">LCGC14_0951600</name>
</gene>
<comment type="caution">
    <text evidence="2">The sequence shown here is derived from an EMBL/GenBank/DDBJ whole genome shotgun (WGS) entry which is preliminary data.</text>
</comment>
<sequence>MVNQQTRMSKIQQKRSLGPGERPVVRSKYAHMLAEDHAAWTAFIESEWNLLDEVWYDVHVGVPMALPKDSPNYMRAVVDGVSRKRIDVVGRDQGLFLIIEVKPFANMTAIGQVVTYAKLFNQEFDISPPALPMIVSMTLDRDILEIGEHLGVKMLAMDGVTL</sequence>
<evidence type="ECO:0000313" key="2">
    <source>
        <dbReference type="EMBL" id="KKN18851.1"/>
    </source>
</evidence>
<protein>
    <submittedName>
        <fullName evidence="2">Uncharacterized protein</fullName>
    </submittedName>
</protein>
<organism evidence="2">
    <name type="scientific">marine sediment metagenome</name>
    <dbReference type="NCBI Taxonomy" id="412755"/>
    <lineage>
        <taxon>unclassified sequences</taxon>
        <taxon>metagenomes</taxon>
        <taxon>ecological metagenomes</taxon>
    </lineage>
</organism>
<evidence type="ECO:0000256" key="1">
    <source>
        <dbReference type="SAM" id="MobiDB-lite"/>
    </source>
</evidence>